<keyword evidence="1" id="KW-1133">Transmembrane helix</keyword>
<dbReference type="RefSeq" id="WP_307004766.1">
    <property type="nucleotide sequence ID" value="NZ_JAUTBK010000002.1"/>
</dbReference>
<keyword evidence="1" id="KW-0812">Transmembrane</keyword>
<protein>
    <submittedName>
        <fullName evidence="2">Rhombotarget A family protein</fullName>
    </submittedName>
</protein>
<dbReference type="Proteomes" id="UP001233360">
    <property type="component" value="Unassembled WGS sequence"/>
</dbReference>
<organism evidence="2 3">
    <name type="scientific">Acinetobacter baylyi</name>
    <dbReference type="NCBI Taxonomy" id="202950"/>
    <lineage>
        <taxon>Bacteria</taxon>
        <taxon>Pseudomonadati</taxon>
        <taxon>Pseudomonadota</taxon>
        <taxon>Gammaproteobacteria</taxon>
        <taxon>Moraxellales</taxon>
        <taxon>Moraxellaceae</taxon>
        <taxon>Acinetobacter</taxon>
    </lineage>
</organism>
<dbReference type="SUPFAM" id="SSF51126">
    <property type="entry name" value="Pectin lyase-like"/>
    <property type="match status" value="1"/>
</dbReference>
<accession>A0ABU0V0G8</accession>
<name>A0ABU0V0G8_ACIBI</name>
<comment type="caution">
    <text evidence="2">The sequence shown here is derived from an EMBL/GenBank/DDBJ whole genome shotgun (WGS) entry which is preliminary data.</text>
</comment>
<gene>
    <name evidence="2" type="ORF">QE380_003114</name>
</gene>
<dbReference type="NCBIfam" id="TIGR04212">
    <property type="entry name" value="GlyGly_RbtA"/>
    <property type="match status" value="1"/>
</dbReference>
<dbReference type="NCBIfam" id="TIGR04214">
    <property type="entry name" value="CSLREA_Nterm"/>
    <property type="match status" value="1"/>
</dbReference>
<evidence type="ECO:0000313" key="2">
    <source>
        <dbReference type="EMBL" id="MDQ1210191.1"/>
    </source>
</evidence>
<dbReference type="InterPro" id="IPR026457">
    <property type="entry name" value="CSLREA_Nterm"/>
</dbReference>
<dbReference type="Pfam" id="PF17963">
    <property type="entry name" value="Big_9"/>
    <property type="match status" value="1"/>
</dbReference>
<dbReference type="InterPro" id="IPR011050">
    <property type="entry name" value="Pectin_lyase_fold/virulence"/>
</dbReference>
<keyword evidence="1" id="KW-0472">Membrane</keyword>
<keyword evidence="3" id="KW-1185">Reference proteome</keyword>
<reference evidence="2 3" key="1">
    <citation type="submission" date="2023-07" db="EMBL/GenBank/DDBJ databases">
        <title>Functional and genomic diversity of the sorghum phyllosphere microbiome.</title>
        <authorList>
            <person name="Shade A."/>
        </authorList>
    </citation>
    <scope>NUCLEOTIDE SEQUENCE [LARGE SCALE GENOMIC DNA]</scope>
    <source>
        <strain evidence="2 3">SORGH_AS_0887</strain>
    </source>
</reference>
<dbReference type="EMBL" id="JAUTBK010000002">
    <property type="protein sequence ID" value="MDQ1210191.1"/>
    <property type="molecule type" value="Genomic_DNA"/>
</dbReference>
<dbReference type="Gene3D" id="2.60.40.3440">
    <property type="match status" value="1"/>
</dbReference>
<sequence length="607" mass="65168">MLKRGLGIGLLCIAGHAYCDNITVNTTTDDVKDDNLCSLREAVEYVNQGMPEAGYNGCGGKGANPVISLEQNKTYELKNKIEIKKTLQIQTISDASITDQPGVKNATIKMVGSDQLFRILDGSKDNTQFNVIFSQVNLEGCAKDCGITQGGLIYNQETLYLEYVTLKNGYANQGGAIYNAQVSDTDKSDGVVTIENSLLQNNNAAQGAVIYSELPKFIVSQSVIRDNKVTGASTPALFYSANKFSDSDASSAFTSQTYGLKNNSIFSNTGYVINLRDGQTLNNLTLVRNSAGVYFSAPLGKAFLSNSIVVENGQINDEVLQTAKNCTFAADDQSIVQNNLVNNDCATKNSNYPNINIGSNKLFAGTGVEGQCNLAPADGLLCPYSIPTKAFLGYFKPRLLMSYSTLGQSLIVDRGQITGTGACESIDQRGKTRSNSQLCDLGAIELVIDTSSISVVGTDIFYGQVAKFSIGDQLTDGELVPASACDAILGKRSDGKEWQVGCAEVIQTNTPSKGKITLDQEGNVVYTPDGNWHGTDEFKIRVVTTLTRFSTSNNSKYIDIPVRIVQNPPNTFEDKTVNLGGGGSIGLGAISILLSLMVWRRLGKSKD</sequence>
<dbReference type="InterPro" id="IPR026454">
    <property type="entry name" value="Rhombotarget_A"/>
</dbReference>
<feature type="transmembrane region" description="Helical" evidence="1">
    <location>
        <begin position="579"/>
        <end position="599"/>
    </location>
</feature>
<proteinExistence type="predicted"/>
<evidence type="ECO:0000256" key="1">
    <source>
        <dbReference type="SAM" id="Phobius"/>
    </source>
</evidence>
<evidence type="ECO:0000313" key="3">
    <source>
        <dbReference type="Proteomes" id="UP001233360"/>
    </source>
</evidence>